<evidence type="ECO:0000313" key="1">
    <source>
        <dbReference type="EMBL" id="QTD51920.1"/>
    </source>
</evidence>
<dbReference type="SUPFAM" id="SSF46785">
    <property type="entry name" value="Winged helix' DNA-binding domain"/>
    <property type="match status" value="1"/>
</dbReference>
<dbReference type="AlphaFoldDB" id="A0A8A4TQT5"/>
<dbReference type="InterPro" id="IPR036390">
    <property type="entry name" value="WH_DNA-bd_sf"/>
</dbReference>
<proteinExistence type="predicted"/>
<dbReference type="KEGG" id="scor:J3U87_05560"/>
<dbReference type="RefSeq" id="WP_237382033.1">
    <property type="nucleotide sequence ID" value="NZ_CP071793.1"/>
</dbReference>
<gene>
    <name evidence="1" type="ORF">J3U87_05560</name>
</gene>
<dbReference type="InterPro" id="IPR036388">
    <property type="entry name" value="WH-like_DNA-bd_sf"/>
</dbReference>
<name>A0A8A4TQT5_SULCO</name>
<protein>
    <submittedName>
        <fullName evidence="1">Winged helix-turn-helix transcriptional regulator</fullName>
    </submittedName>
</protein>
<evidence type="ECO:0000313" key="2">
    <source>
        <dbReference type="Proteomes" id="UP000663929"/>
    </source>
</evidence>
<dbReference type="EMBL" id="CP071793">
    <property type="protein sequence ID" value="QTD51920.1"/>
    <property type="molecule type" value="Genomic_DNA"/>
</dbReference>
<sequence>MSNHSDRIYELIQIINPLYRGVFQAVEANLQGTSTTVAMRAVLEVLKACGPSATTTIAEITGIASCLDPSTDALVKQELVTVAPDPKQPGVQVLTITEAGEREFARIHEKEKANLAKIGENISADDVSACLRVLQTLNQAFAAAPVKKAS</sequence>
<reference evidence="1" key="1">
    <citation type="submission" date="2021-03" db="EMBL/GenBank/DDBJ databases">
        <title>Acanthopleuribacteraceae sp. M133.</title>
        <authorList>
            <person name="Wang G."/>
        </authorList>
    </citation>
    <scope>NUCLEOTIDE SEQUENCE</scope>
    <source>
        <strain evidence="1">M133</strain>
    </source>
</reference>
<dbReference type="Gene3D" id="1.10.10.10">
    <property type="entry name" value="Winged helix-like DNA-binding domain superfamily/Winged helix DNA-binding domain"/>
    <property type="match status" value="1"/>
</dbReference>
<keyword evidence="2" id="KW-1185">Reference proteome</keyword>
<dbReference type="Proteomes" id="UP000663929">
    <property type="component" value="Chromosome"/>
</dbReference>
<organism evidence="1 2">
    <name type="scientific">Sulfidibacter corallicola</name>
    <dbReference type="NCBI Taxonomy" id="2818388"/>
    <lineage>
        <taxon>Bacteria</taxon>
        <taxon>Pseudomonadati</taxon>
        <taxon>Acidobacteriota</taxon>
        <taxon>Holophagae</taxon>
        <taxon>Acanthopleuribacterales</taxon>
        <taxon>Acanthopleuribacteraceae</taxon>
        <taxon>Sulfidibacter</taxon>
    </lineage>
</organism>
<accession>A0A8A4TQT5</accession>